<reference evidence="1 2" key="1">
    <citation type="journal article" date="2016" name="Nat. Commun.">
        <title>Thousands of microbial genomes shed light on interconnected biogeochemical processes in an aquifer system.</title>
        <authorList>
            <person name="Anantharaman K."/>
            <person name="Brown C.T."/>
            <person name="Hug L.A."/>
            <person name="Sharon I."/>
            <person name="Castelle C.J."/>
            <person name="Probst A.J."/>
            <person name="Thomas B.C."/>
            <person name="Singh A."/>
            <person name="Wilkins M.J."/>
            <person name="Karaoz U."/>
            <person name="Brodie E.L."/>
            <person name="Williams K.H."/>
            <person name="Hubbard S.S."/>
            <person name="Banfield J.F."/>
        </authorList>
    </citation>
    <scope>NUCLEOTIDE SEQUENCE [LARGE SCALE GENOMIC DNA]</scope>
</reference>
<organism evidence="1 2">
    <name type="scientific">Candidatus Yanofskybacteria bacterium RIFCSPHIGHO2_12_FULL_45_19b</name>
    <dbReference type="NCBI Taxonomy" id="1802689"/>
    <lineage>
        <taxon>Bacteria</taxon>
        <taxon>Candidatus Yanofskyibacteriota</taxon>
    </lineage>
</organism>
<evidence type="ECO:0000313" key="1">
    <source>
        <dbReference type="EMBL" id="OGN19564.1"/>
    </source>
</evidence>
<proteinExistence type="predicted"/>
<evidence type="ECO:0000313" key="2">
    <source>
        <dbReference type="Proteomes" id="UP000177478"/>
    </source>
</evidence>
<protein>
    <submittedName>
        <fullName evidence="1">Uncharacterized protein</fullName>
    </submittedName>
</protein>
<dbReference type="STRING" id="1802689.A3F25_00480"/>
<gene>
    <name evidence="1" type="ORF">A3F25_00480</name>
</gene>
<dbReference type="Proteomes" id="UP000177478">
    <property type="component" value="Unassembled WGS sequence"/>
</dbReference>
<comment type="caution">
    <text evidence="1">The sequence shown here is derived from an EMBL/GenBank/DDBJ whole genome shotgun (WGS) entry which is preliminary data.</text>
</comment>
<name>A0A1F8G2J8_9BACT</name>
<dbReference type="AlphaFoldDB" id="A0A1F8G2J8"/>
<accession>A0A1F8G2J8</accession>
<dbReference type="EMBL" id="MGKD01000013">
    <property type="protein sequence ID" value="OGN19564.1"/>
    <property type="molecule type" value="Genomic_DNA"/>
</dbReference>
<sequence>MGGTAFAASTIGTNMSTTGTLTVTSDSATAVQFQNAAGTTTVFIVDASNTRAGVNAGGAVDTTFEVGGTASISGMVSLYGHASTSGNFEMTSSSALFGANAGGTIDTMLEIGGTASISGFSKFGSHASVAGNFELTSSSALLGVIPGGTIDTSFEVGGTASISGIITLGGTGSTGGQFRPGANSATAFRFQNAAGTTDVLSIDTSNTRVGVNAGGTLNTTFEVGGTASITSVFALTNFVVGKNTASSSTAYLGEFSTTGTTSLLLHGTSSNKGTCLQMKNTAGTIVYLRVEDTTLTINNVTCHP</sequence>